<evidence type="ECO:0000313" key="3">
    <source>
        <dbReference type="Proteomes" id="UP001430953"/>
    </source>
</evidence>
<proteinExistence type="predicted"/>
<name>A0AAW2G2D0_9HYME</name>
<evidence type="ECO:0000313" key="2">
    <source>
        <dbReference type="EMBL" id="KAL0122188.1"/>
    </source>
</evidence>
<gene>
    <name evidence="2" type="ORF">PUN28_007145</name>
</gene>
<sequence>MDCLGRSGHRQAADIAELPASPSRRHDKDLEEKLDNFRECCASCVSGATLRIVIAVPPLQRIGRAPKMLSKQNVRSAQIKSEGEFLAADINY</sequence>
<accession>A0AAW2G2D0</accession>
<organism evidence="2 3">
    <name type="scientific">Cardiocondyla obscurior</name>
    <dbReference type="NCBI Taxonomy" id="286306"/>
    <lineage>
        <taxon>Eukaryota</taxon>
        <taxon>Metazoa</taxon>
        <taxon>Ecdysozoa</taxon>
        <taxon>Arthropoda</taxon>
        <taxon>Hexapoda</taxon>
        <taxon>Insecta</taxon>
        <taxon>Pterygota</taxon>
        <taxon>Neoptera</taxon>
        <taxon>Endopterygota</taxon>
        <taxon>Hymenoptera</taxon>
        <taxon>Apocrita</taxon>
        <taxon>Aculeata</taxon>
        <taxon>Formicoidea</taxon>
        <taxon>Formicidae</taxon>
        <taxon>Myrmicinae</taxon>
        <taxon>Cardiocondyla</taxon>
    </lineage>
</organism>
<comment type="caution">
    <text evidence="2">The sequence shown here is derived from an EMBL/GenBank/DDBJ whole genome shotgun (WGS) entry which is preliminary data.</text>
</comment>
<keyword evidence="3" id="KW-1185">Reference proteome</keyword>
<reference evidence="2 3" key="1">
    <citation type="submission" date="2023-03" db="EMBL/GenBank/DDBJ databases">
        <title>High recombination rates correlate with genetic variation in Cardiocondyla obscurior ants.</title>
        <authorList>
            <person name="Errbii M."/>
        </authorList>
    </citation>
    <scope>NUCLEOTIDE SEQUENCE [LARGE SCALE GENOMIC DNA]</scope>
    <source>
        <strain evidence="2">Alpha-2009</strain>
        <tissue evidence="2">Whole body</tissue>
    </source>
</reference>
<dbReference type="AlphaFoldDB" id="A0AAW2G2D0"/>
<protein>
    <submittedName>
        <fullName evidence="2">Uncharacterized protein</fullName>
    </submittedName>
</protein>
<evidence type="ECO:0000256" key="1">
    <source>
        <dbReference type="SAM" id="MobiDB-lite"/>
    </source>
</evidence>
<dbReference type="Proteomes" id="UP001430953">
    <property type="component" value="Unassembled WGS sequence"/>
</dbReference>
<feature type="region of interest" description="Disordered" evidence="1">
    <location>
        <begin position="1"/>
        <end position="29"/>
    </location>
</feature>
<dbReference type="EMBL" id="JADYXP020000006">
    <property type="protein sequence ID" value="KAL0122188.1"/>
    <property type="molecule type" value="Genomic_DNA"/>
</dbReference>